<keyword evidence="3" id="KW-1185">Reference proteome</keyword>
<dbReference type="OMA" id="VEDCEEF"/>
<name>A0A8D2KXE7_VARKO</name>
<reference evidence="2" key="2">
    <citation type="submission" date="2025-09" db="UniProtKB">
        <authorList>
            <consortium name="Ensembl"/>
        </authorList>
    </citation>
    <scope>IDENTIFICATION</scope>
</reference>
<evidence type="ECO:0000313" key="2">
    <source>
        <dbReference type="Ensembl" id="ENSVKKP00000013657.1"/>
    </source>
</evidence>
<dbReference type="SUPFAM" id="SSF54060">
    <property type="entry name" value="His-Me finger endonucleases"/>
    <property type="match status" value="1"/>
</dbReference>
<dbReference type="AlphaFoldDB" id="A0A8D2KXE7"/>
<evidence type="ECO:0000256" key="1">
    <source>
        <dbReference type="SAM" id="SignalP"/>
    </source>
</evidence>
<dbReference type="Proteomes" id="UP000694545">
    <property type="component" value="Unplaced"/>
</dbReference>
<dbReference type="InterPro" id="IPR039015">
    <property type="entry name" value="ENDOD1"/>
</dbReference>
<sequence>MWPSLACLCLAAALALPGPVRGAVVRQADAAGFADCDAFFYQRTPPDGLRPGGPPALQKICQKYKQEPRFATLYSTQDKIPLYSAFRCAGGAAAAAPSGVETWLVEPQVSLRG</sequence>
<dbReference type="InterPro" id="IPR044925">
    <property type="entry name" value="His-Me_finger_sf"/>
</dbReference>
<proteinExistence type="predicted"/>
<organism evidence="2 3">
    <name type="scientific">Varanus komodoensis</name>
    <name type="common">Komodo dragon</name>
    <dbReference type="NCBI Taxonomy" id="61221"/>
    <lineage>
        <taxon>Eukaryota</taxon>
        <taxon>Metazoa</taxon>
        <taxon>Chordata</taxon>
        <taxon>Craniata</taxon>
        <taxon>Vertebrata</taxon>
        <taxon>Euteleostomi</taxon>
        <taxon>Lepidosauria</taxon>
        <taxon>Squamata</taxon>
        <taxon>Bifurcata</taxon>
        <taxon>Unidentata</taxon>
        <taxon>Episquamata</taxon>
        <taxon>Toxicofera</taxon>
        <taxon>Anguimorpha</taxon>
        <taxon>Paleoanguimorpha</taxon>
        <taxon>Varanoidea</taxon>
        <taxon>Varanidae</taxon>
        <taxon>Varanus</taxon>
    </lineage>
</organism>
<dbReference type="PANTHER" id="PTHR21472">
    <property type="entry name" value="ENDONUCLEASE DOMAIN-CONTAINING 1 PROTEIN ENDOD1"/>
    <property type="match status" value="1"/>
</dbReference>
<accession>A0A8D2KXE7</accession>
<dbReference type="Ensembl" id="ENSVKKT00000013984.1">
    <property type="protein sequence ID" value="ENSVKKP00000013657.1"/>
    <property type="gene ID" value="ENSVKKG00000009413.1"/>
</dbReference>
<feature type="chain" id="PRO_5034753967" evidence="1">
    <location>
        <begin position="23"/>
        <end position="113"/>
    </location>
</feature>
<feature type="signal peptide" evidence="1">
    <location>
        <begin position="1"/>
        <end position="22"/>
    </location>
</feature>
<dbReference type="PANTHER" id="PTHR21472:SF8">
    <property type="entry name" value="ENDONUCLEASE DOMAIN-CONTAINING 1 PROTEIN"/>
    <property type="match status" value="1"/>
</dbReference>
<keyword evidence="1" id="KW-0732">Signal</keyword>
<reference evidence="2" key="1">
    <citation type="submission" date="2025-08" db="UniProtKB">
        <authorList>
            <consortium name="Ensembl"/>
        </authorList>
    </citation>
    <scope>IDENTIFICATION</scope>
</reference>
<protein>
    <submittedName>
        <fullName evidence="2">Uncharacterized protein</fullName>
    </submittedName>
</protein>
<evidence type="ECO:0000313" key="3">
    <source>
        <dbReference type="Proteomes" id="UP000694545"/>
    </source>
</evidence>